<dbReference type="GO" id="GO:0003723">
    <property type="term" value="F:RNA binding"/>
    <property type="evidence" value="ECO:0007669"/>
    <property type="project" value="UniProtKB-KW"/>
</dbReference>
<dbReference type="AlphaFoldDB" id="A0A0R3WQH1"/>
<feature type="compositionally biased region" description="Basic and acidic residues" evidence="9">
    <location>
        <begin position="304"/>
        <end position="325"/>
    </location>
</feature>
<keyword evidence="3 8" id="KW-0690">Ribosome biogenesis</keyword>
<gene>
    <name evidence="12" type="ORF">TTAC_LOCUS2996</name>
</gene>
<dbReference type="CDD" id="cd22393">
    <property type="entry name" value="KH-I_KRR1_rpt1"/>
    <property type="match status" value="1"/>
</dbReference>
<feature type="region of interest" description="Disordered" evidence="9">
    <location>
        <begin position="33"/>
        <end position="53"/>
    </location>
</feature>
<dbReference type="SUPFAM" id="SSF54791">
    <property type="entry name" value="Eukaryotic type KH-domain (KH-domain type I)"/>
    <property type="match status" value="1"/>
</dbReference>
<reference evidence="12 13" key="2">
    <citation type="submission" date="2018-11" db="EMBL/GenBank/DDBJ databases">
        <authorList>
            <consortium name="Pathogen Informatics"/>
        </authorList>
    </citation>
    <scope>NUCLEOTIDE SEQUENCE [LARGE SCALE GENOMIC DNA]</scope>
</reference>
<dbReference type="OrthoDB" id="441223at2759"/>
<keyword evidence="13" id="KW-1185">Reference proteome</keyword>
<dbReference type="InterPro" id="IPR041174">
    <property type="entry name" value="KRR1-like_KH1"/>
</dbReference>
<dbReference type="PIRSF" id="PIRSF006515">
    <property type="entry name" value="KRR1"/>
    <property type="match status" value="1"/>
</dbReference>
<dbReference type="WBParaSite" id="TTAC_0000301101-mRNA-1">
    <property type="protein sequence ID" value="TTAC_0000301101-mRNA-1"/>
    <property type="gene ID" value="TTAC_0000301101"/>
</dbReference>
<evidence type="ECO:0000256" key="8">
    <source>
        <dbReference type="PIRNR" id="PIRNR006515"/>
    </source>
</evidence>
<keyword evidence="5 8" id="KW-0694">RNA-binding</keyword>
<dbReference type="Proteomes" id="UP000274429">
    <property type="component" value="Unassembled WGS sequence"/>
</dbReference>
<keyword evidence="7 8" id="KW-0687">Ribonucleoprotein</keyword>
<dbReference type="GO" id="GO:0006364">
    <property type="term" value="P:rRNA processing"/>
    <property type="evidence" value="ECO:0007669"/>
    <property type="project" value="UniProtKB-KW"/>
</dbReference>
<evidence type="ECO:0000313" key="12">
    <source>
        <dbReference type="EMBL" id="VDM21706.1"/>
    </source>
</evidence>
<dbReference type="InterPro" id="IPR036612">
    <property type="entry name" value="KH_dom_type_1_sf"/>
</dbReference>
<comment type="function">
    <text evidence="8">Required for 40S ribosome biogenesis. Involved in nucleolar processing of pre-18S ribosomal RNA and ribosome assembly.</text>
</comment>
<feature type="compositionally biased region" description="Basic and acidic residues" evidence="9">
    <location>
        <begin position="33"/>
        <end position="52"/>
    </location>
</feature>
<feature type="region of interest" description="Disordered" evidence="9">
    <location>
        <begin position="249"/>
        <end position="274"/>
    </location>
</feature>
<dbReference type="Pfam" id="PF21800">
    <property type="entry name" value="KH_KRR1_2nd"/>
    <property type="match status" value="1"/>
</dbReference>
<feature type="domain" description="KRR1 small subunit processome component second KH" evidence="11">
    <location>
        <begin position="147"/>
        <end position="225"/>
    </location>
</feature>
<dbReference type="PANTHER" id="PTHR12581">
    <property type="entry name" value="HIV-1 REV BINDING PROTEIN 2, 3"/>
    <property type="match status" value="1"/>
</dbReference>
<dbReference type="STRING" id="6205.A0A0R3WQH1"/>
<dbReference type="InterPro" id="IPR048548">
    <property type="entry name" value="KRR1-like_KH2"/>
</dbReference>
<reference evidence="14" key="1">
    <citation type="submission" date="2017-02" db="UniProtKB">
        <authorList>
            <consortium name="WormBaseParasite"/>
        </authorList>
    </citation>
    <scope>IDENTIFICATION</scope>
</reference>
<dbReference type="InterPro" id="IPR048549">
    <property type="entry name" value="KRR1-like_KH2_euk"/>
</dbReference>
<feature type="compositionally biased region" description="Basic residues" evidence="9">
    <location>
        <begin position="249"/>
        <end position="258"/>
    </location>
</feature>
<evidence type="ECO:0000313" key="13">
    <source>
        <dbReference type="Proteomes" id="UP000274429"/>
    </source>
</evidence>
<dbReference type="Pfam" id="PF17903">
    <property type="entry name" value="KH_KRR1_1st"/>
    <property type="match status" value="1"/>
</dbReference>
<dbReference type="GO" id="GO:0032040">
    <property type="term" value="C:small-subunit processome"/>
    <property type="evidence" value="ECO:0007669"/>
    <property type="project" value="TreeGrafter"/>
</dbReference>
<evidence type="ECO:0000256" key="3">
    <source>
        <dbReference type="ARBA" id="ARBA00022517"/>
    </source>
</evidence>
<comment type="similarity">
    <text evidence="2 8">Belongs to the KRR1 family.</text>
</comment>
<keyword evidence="4 8" id="KW-0698">rRNA processing</keyword>
<feature type="domain" description="KRR1 small subunit processome component first KH" evidence="10">
    <location>
        <begin position="64"/>
        <end position="144"/>
    </location>
</feature>
<dbReference type="EMBL" id="UYWX01001784">
    <property type="protein sequence ID" value="VDM21706.1"/>
    <property type="molecule type" value="Genomic_DNA"/>
</dbReference>
<evidence type="ECO:0000256" key="1">
    <source>
        <dbReference type="ARBA" id="ARBA00004604"/>
    </source>
</evidence>
<evidence type="ECO:0000256" key="2">
    <source>
        <dbReference type="ARBA" id="ARBA00009344"/>
    </source>
</evidence>
<feature type="region of interest" description="Disordered" evidence="9">
    <location>
        <begin position="295"/>
        <end position="325"/>
    </location>
</feature>
<comment type="subcellular location">
    <subcellularLocation>
        <location evidence="1 8">Nucleus</location>
        <location evidence="1 8">Nucleolus</location>
    </subcellularLocation>
</comment>
<comment type="subunit">
    <text evidence="8">Component of the ribosomal small subunit (SSU) processome.</text>
</comment>
<dbReference type="FunFam" id="3.30.1370.10:FF:000014">
    <property type="entry name" value="KRR1 small subunit processome component"/>
    <property type="match status" value="1"/>
</dbReference>
<protein>
    <recommendedName>
        <fullName evidence="8">KRR1 small subunit processome component</fullName>
    </recommendedName>
    <alternativeName>
        <fullName evidence="8">KRR-R motif-containing protein 1</fullName>
    </alternativeName>
</protein>
<evidence type="ECO:0000256" key="4">
    <source>
        <dbReference type="ARBA" id="ARBA00022552"/>
    </source>
</evidence>
<dbReference type="InterPro" id="IPR024166">
    <property type="entry name" value="rRNA_assembly_KRR1"/>
</dbReference>
<sequence length="325" mass="38189">MSKAKRRRLDFPEVKGWVPYKPFSKNSSFAAFDEKSERVDVPEDWKEPKFSPEDNPNGRLYSLSTFSTLFPQYREKYLREVWPAVVKILREHFVKAELDLGESTMSVRTTQKTFDPFIILKARDMIRLLARSVPFDVAARVLNDEIFADIIEIKLKNRERFIKRRNRLIGDEGNTLKAIELSTECYVMIQGKTVAAVRQVVNGCIYDNIHPAYYIKRFVIIQKLMSDPNRKNISWEKFLPSIKKKTLSRRRKPRKVRKKGEYTPFPPPPQPSKVDIELEKGTYFLAKAEKRRVKKEAKVATSEETSRRRQQEKRAAAFIEPEERK</sequence>
<dbReference type="Gene3D" id="3.30.1370.10">
    <property type="entry name" value="K Homology domain, type 1"/>
    <property type="match status" value="2"/>
</dbReference>
<keyword evidence="6 8" id="KW-0539">Nucleus</keyword>
<evidence type="ECO:0000259" key="10">
    <source>
        <dbReference type="Pfam" id="PF17903"/>
    </source>
</evidence>
<proteinExistence type="inferred from homology"/>
<evidence type="ECO:0000256" key="9">
    <source>
        <dbReference type="SAM" id="MobiDB-lite"/>
    </source>
</evidence>
<dbReference type="PANTHER" id="PTHR12581:SF0">
    <property type="entry name" value="KRR1 SMALL SUBUNIT PROCESSOME COMPONENT HOMOLOG"/>
    <property type="match status" value="1"/>
</dbReference>
<evidence type="ECO:0000313" key="14">
    <source>
        <dbReference type="WBParaSite" id="TTAC_0000301101-mRNA-1"/>
    </source>
</evidence>
<name>A0A0R3WQH1_HYDTA</name>
<dbReference type="CDD" id="cd22394">
    <property type="entry name" value="KH-I_KRR1_rpt2"/>
    <property type="match status" value="1"/>
</dbReference>
<accession>A0A0R3WQH1</accession>
<evidence type="ECO:0000256" key="5">
    <source>
        <dbReference type="ARBA" id="ARBA00022884"/>
    </source>
</evidence>
<evidence type="ECO:0000259" key="11">
    <source>
        <dbReference type="Pfam" id="PF21800"/>
    </source>
</evidence>
<organism evidence="14">
    <name type="scientific">Hydatigena taeniaeformis</name>
    <name type="common">Feline tapeworm</name>
    <name type="synonym">Taenia taeniaeformis</name>
    <dbReference type="NCBI Taxonomy" id="6205"/>
    <lineage>
        <taxon>Eukaryota</taxon>
        <taxon>Metazoa</taxon>
        <taxon>Spiralia</taxon>
        <taxon>Lophotrochozoa</taxon>
        <taxon>Platyhelminthes</taxon>
        <taxon>Cestoda</taxon>
        <taxon>Eucestoda</taxon>
        <taxon>Cyclophyllidea</taxon>
        <taxon>Taeniidae</taxon>
        <taxon>Hydatigera</taxon>
    </lineage>
</organism>
<evidence type="ECO:0000256" key="6">
    <source>
        <dbReference type="ARBA" id="ARBA00023242"/>
    </source>
</evidence>
<dbReference type="InterPro" id="IPR048550">
    <property type="entry name" value="KRR1-like_KH1_euk"/>
</dbReference>
<evidence type="ECO:0000256" key="7">
    <source>
        <dbReference type="ARBA" id="ARBA00023274"/>
    </source>
</evidence>